<keyword evidence="4" id="KW-1133">Transmembrane helix</keyword>
<proteinExistence type="predicted"/>
<dbReference type="EMBL" id="JAERUA010000012">
    <property type="protein sequence ID" value="KAI1893149.1"/>
    <property type="molecule type" value="Genomic_DNA"/>
</dbReference>
<organism evidence="6 7">
    <name type="scientific">Albula goreensis</name>
    <dbReference type="NCBI Taxonomy" id="1534307"/>
    <lineage>
        <taxon>Eukaryota</taxon>
        <taxon>Metazoa</taxon>
        <taxon>Chordata</taxon>
        <taxon>Craniata</taxon>
        <taxon>Vertebrata</taxon>
        <taxon>Euteleostomi</taxon>
        <taxon>Actinopterygii</taxon>
        <taxon>Neopterygii</taxon>
        <taxon>Teleostei</taxon>
        <taxon>Albuliformes</taxon>
        <taxon>Albulidae</taxon>
        <taxon>Albula</taxon>
    </lineage>
</organism>
<dbReference type="InterPro" id="IPR050208">
    <property type="entry name" value="MHC_class-I_related"/>
</dbReference>
<feature type="domain" description="Ig-like" evidence="5">
    <location>
        <begin position="112"/>
        <end position="205"/>
    </location>
</feature>
<evidence type="ECO:0000256" key="2">
    <source>
        <dbReference type="ARBA" id="ARBA00023319"/>
    </source>
</evidence>
<evidence type="ECO:0000313" key="6">
    <source>
        <dbReference type="EMBL" id="KAI1893149.1"/>
    </source>
</evidence>
<dbReference type="InterPro" id="IPR037055">
    <property type="entry name" value="MHC_I-like_Ag-recog_sf"/>
</dbReference>
<evidence type="ECO:0000256" key="4">
    <source>
        <dbReference type="SAM" id="Phobius"/>
    </source>
</evidence>
<dbReference type="GO" id="GO:0006955">
    <property type="term" value="P:immune response"/>
    <property type="evidence" value="ECO:0007669"/>
    <property type="project" value="TreeGrafter"/>
</dbReference>
<dbReference type="InterPro" id="IPR003006">
    <property type="entry name" value="Ig/MHC_CS"/>
</dbReference>
<dbReference type="PROSITE" id="PS50835">
    <property type="entry name" value="IG_LIKE"/>
    <property type="match status" value="1"/>
</dbReference>
<gene>
    <name evidence="6" type="ORF">AGOR_G00140940</name>
</gene>
<dbReference type="OrthoDB" id="8936120at2759"/>
<dbReference type="Pfam" id="PF07654">
    <property type="entry name" value="C1-set"/>
    <property type="match status" value="1"/>
</dbReference>
<dbReference type="InterPro" id="IPR011161">
    <property type="entry name" value="MHC_I-like_Ag-recog"/>
</dbReference>
<keyword evidence="2" id="KW-0393">Immunoglobulin domain</keyword>
<dbReference type="PANTHER" id="PTHR16675">
    <property type="entry name" value="MHC CLASS I-RELATED"/>
    <property type="match status" value="1"/>
</dbReference>
<keyword evidence="4" id="KW-0472">Membrane</keyword>
<comment type="caution">
    <text evidence="6">The sequence shown here is derived from an EMBL/GenBank/DDBJ whole genome shotgun (WGS) entry which is preliminary data.</text>
</comment>
<evidence type="ECO:0000313" key="7">
    <source>
        <dbReference type="Proteomes" id="UP000829720"/>
    </source>
</evidence>
<dbReference type="SUPFAM" id="SSF48726">
    <property type="entry name" value="Immunoglobulin"/>
    <property type="match status" value="1"/>
</dbReference>
<dbReference type="PANTHER" id="PTHR16675:SF191">
    <property type="entry name" value="CLASS I HISTOCOMPATIBILITY ANTIGEN, F10 ALPHA CHAIN-LIKE-RELATED"/>
    <property type="match status" value="1"/>
</dbReference>
<feature type="transmembrane region" description="Helical" evidence="4">
    <location>
        <begin position="216"/>
        <end position="239"/>
    </location>
</feature>
<dbReference type="GO" id="GO:0005615">
    <property type="term" value="C:extracellular space"/>
    <property type="evidence" value="ECO:0007669"/>
    <property type="project" value="TreeGrafter"/>
</dbReference>
<dbReference type="Pfam" id="PF00129">
    <property type="entry name" value="MHC_I"/>
    <property type="match status" value="1"/>
</dbReference>
<dbReference type="InterPro" id="IPR011162">
    <property type="entry name" value="MHC_I/II-like_Ag-recog"/>
</dbReference>
<dbReference type="PROSITE" id="PS00290">
    <property type="entry name" value="IG_MHC"/>
    <property type="match status" value="1"/>
</dbReference>
<evidence type="ECO:0000259" key="5">
    <source>
        <dbReference type="PROSITE" id="PS50835"/>
    </source>
</evidence>
<dbReference type="InterPro" id="IPR036179">
    <property type="entry name" value="Ig-like_dom_sf"/>
</dbReference>
<dbReference type="InterPro" id="IPR003597">
    <property type="entry name" value="Ig_C1-set"/>
</dbReference>
<dbReference type="GO" id="GO:0009897">
    <property type="term" value="C:external side of plasma membrane"/>
    <property type="evidence" value="ECO:0007669"/>
    <property type="project" value="TreeGrafter"/>
</dbReference>
<dbReference type="InterPro" id="IPR007110">
    <property type="entry name" value="Ig-like_dom"/>
</dbReference>
<keyword evidence="1" id="KW-0325">Glycoprotein</keyword>
<accession>A0A8T3D6C7</accession>
<reference evidence="6" key="1">
    <citation type="submission" date="2021-01" db="EMBL/GenBank/DDBJ databases">
        <authorList>
            <person name="Zahm M."/>
            <person name="Roques C."/>
            <person name="Cabau C."/>
            <person name="Klopp C."/>
            <person name="Donnadieu C."/>
            <person name="Jouanno E."/>
            <person name="Lampietro C."/>
            <person name="Louis A."/>
            <person name="Herpin A."/>
            <person name="Echchiki A."/>
            <person name="Berthelot C."/>
            <person name="Parey E."/>
            <person name="Roest-Crollius H."/>
            <person name="Braasch I."/>
            <person name="Postlethwait J."/>
            <person name="Bobe J."/>
            <person name="Montfort J."/>
            <person name="Bouchez O."/>
            <person name="Begum T."/>
            <person name="Mejri S."/>
            <person name="Adams A."/>
            <person name="Chen W.-J."/>
            <person name="Guiguen Y."/>
        </authorList>
    </citation>
    <scope>NUCLEOTIDE SEQUENCE</scope>
    <source>
        <tissue evidence="6">Blood</tissue>
    </source>
</reference>
<dbReference type="SMART" id="SM00407">
    <property type="entry name" value="IGc1"/>
    <property type="match status" value="1"/>
</dbReference>
<dbReference type="Gene3D" id="2.60.40.10">
    <property type="entry name" value="Immunoglobulins"/>
    <property type="match status" value="1"/>
</dbReference>
<sequence length="272" mass="30708">MYNNMKFESRRMILHTNDSGGVHVLQRLAGCVLEKDRPSPVMEWDAYDGEETMSYNMQNYSYTAPWKQFMWDKKRLESVLMVFLNIYQPICIGTLKHYLRKKSAVVHRKERPRLRLLHTTCRDTGELRVSCLATGFYPRHINLTMLRDGLPVPEEELVLGGLLPNGDGTYQLRRTLRLSEEELGGGHHYTCSVTHLSLDNKLDISWEPGDGPNTTVITSVVIVVLALGLTSAIAACAMCKRRLRGPKRSLKPVYSAAEVSEPEDSASHSSAT</sequence>
<keyword evidence="7" id="KW-1185">Reference proteome</keyword>
<evidence type="ECO:0000256" key="3">
    <source>
        <dbReference type="SAM" id="MobiDB-lite"/>
    </source>
</evidence>
<protein>
    <recommendedName>
        <fullName evidence="5">Ig-like domain-containing protein</fullName>
    </recommendedName>
</protein>
<dbReference type="InterPro" id="IPR013783">
    <property type="entry name" value="Ig-like_fold"/>
</dbReference>
<feature type="region of interest" description="Disordered" evidence="3">
    <location>
        <begin position="251"/>
        <end position="272"/>
    </location>
</feature>
<dbReference type="Gene3D" id="3.30.500.10">
    <property type="entry name" value="MHC class I-like antigen recognition-like"/>
    <property type="match status" value="1"/>
</dbReference>
<dbReference type="SUPFAM" id="SSF54452">
    <property type="entry name" value="MHC antigen-recognition domain"/>
    <property type="match status" value="1"/>
</dbReference>
<keyword evidence="4" id="KW-0812">Transmembrane</keyword>
<dbReference type="Proteomes" id="UP000829720">
    <property type="component" value="Unassembled WGS sequence"/>
</dbReference>
<name>A0A8T3D6C7_9TELE</name>
<evidence type="ECO:0000256" key="1">
    <source>
        <dbReference type="ARBA" id="ARBA00023180"/>
    </source>
</evidence>
<dbReference type="AlphaFoldDB" id="A0A8T3D6C7"/>